<feature type="signal peptide" evidence="2">
    <location>
        <begin position="1"/>
        <end position="19"/>
    </location>
</feature>
<proteinExistence type="predicted"/>
<dbReference type="Gene3D" id="2.60.40.3440">
    <property type="match status" value="1"/>
</dbReference>
<reference evidence="4 5" key="1">
    <citation type="submission" date="2019-04" db="EMBL/GenBank/DDBJ databases">
        <authorList>
            <person name="Van Vliet M D."/>
        </authorList>
    </citation>
    <scope>NUCLEOTIDE SEQUENCE [LARGE SCALE GENOMIC DNA]</scope>
    <source>
        <strain evidence="4 5">F1</strain>
    </source>
</reference>
<dbReference type="InterPro" id="IPR051829">
    <property type="entry name" value="Multiheme_Cytochr_ET"/>
</dbReference>
<feature type="domain" description="PKD" evidence="3">
    <location>
        <begin position="667"/>
        <end position="711"/>
    </location>
</feature>
<dbReference type="Proteomes" id="UP000366872">
    <property type="component" value="Unassembled WGS sequence"/>
</dbReference>
<sequence length="849" mass="90094">MKKALLVLMVFAASAQAQKWQVIGWNDLGMHCMDGTDFSVFSILPPYNTIHAHVLLDGEPVGDDVVAVTFEAVADPAGSINTTAADKCNFWEHVADMFGAQPSNDVGLAGVAMPGTANTPQPMVYEPAHQWFTGEGIPITPFDDAGKVNYYPMMKIVVRDTFGTERASTKIVLPVSDEMTCSACHQSGSAPDARPLLGWRWHPDHDKDIKLNILRLHDEKQVGNPAYAQALLEEGFNTNGLYPTVVADQTAILCARCHHSNALPVPANTNVVATMTQAMHAHHGQVNDPASGLVLDSSLNRDSCYRCHPGSSTQCLRGAMGAAVAADGGLAIECQSCHGQMSDVGAVSRNGWFDEPSCQSCHTGTATDNNGEIRYLSVFEPGGAERVAVNSTFAHPANTLYRFSTGHGGLQCSACHGSPHAIYPSAHTNDNIQNIDMQGHKGTVIECKNCHVYDPLTFNGGPHGMHPVGDTAFARKADGRPEEWFHGQVKEDGNIGVASCKACHGTDFSGTVLSLAQGERQFVFGDGIGPIHFWKGYRVGCYTCHNGPNSEAPNPNSPPVVVSTSAATTANMPVAIPLTTDKGELRIVSQAQNGTVGLSGSTATYYPFLNVTGTDSFTFAAWDGVGRRDSNLATVTVSVAEGACILVCESLVPSNAVARTALPFWAFATVSNGTDAVSYAWDFGDGGGSTAALAQHAYGKNGTYPWSVIASAGGFMVTNSGAITVGNVQLDTDGDGIEDDWEWETFQSLETAGEDSDFDDDGQSDKAEYLCGSDATDAGSNLAFNEVAPSIVRWASEPNRIYTINATTSLVATAFTPLATGIASTPPENTYTDLTASDESVKFYQVELE</sequence>
<evidence type="ECO:0000256" key="1">
    <source>
        <dbReference type="ARBA" id="ARBA00022729"/>
    </source>
</evidence>
<dbReference type="CDD" id="cd00146">
    <property type="entry name" value="PKD"/>
    <property type="match status" value="1"/>
</dbReference>
<dbReference type="InterPro" id="IPR035986">
    <property type="entry name" value="PKD_dom_sf"/>
</dbReference>
<protein>
    <recommendedName>
        <fullName evidence="3">PKD domain-containing protein</fullName>
    </recommendedName>
</protein>
<dbReference type="SUPFAM" id="SSF48695">
    <property type="entry name" value="Multiheme cytochromes"/>
    <property type="match status" value="2"/>
</dbReference>
<dbReference type="EMBL" id="CAAHFG010000004">
    <property type="protein sequence ID" value="VGO17286.1"/>
    <property type="molecule type" value="Genomic_DNA"/>
</dbReference>
<evidence type="ECO:0000259" key="3">
    <source>
        <dbReference type="PROSITE" id="PS50093"/>
    </source>
</evidence>
<keyword evidence="5" id="KW-1185">Reference proteome</keyword>
<evidence type="ECO:0000313" key="4">
    <source>
        <dbReference type="EMBL" id="VGO17286.1"/>
    </source>
</evidence>
<feature type="chain" id="PRO_5025398517" description="PKD domain-containing protein" evidence="2">
    <location>
        <begin position="20"/>
        <end position="849"/>
    </location>
</feature>
<dbReference type="SUPFAM" id="SSF49299">
    <property type="entry name" value="PKD domain"/>
    <property type="match status" value="1"/>
</dbReference>
<name>A0A6C2UDJ6_PONDE</name>
<dbReference type="Pfam" id="PF17963">
    <property type="entry name" value="Big_9"/>
    <property type="match status" value="1"/>
</dbReference>
<dbReference type="InterPro" id="IPR013783">
    <property type="entry name" value="Ig-like_fold"/>
</dbReference>
<evidence type="ECO:0000313" key="5">
    <source>
        <dbReference type="Proteomes" id="UP000366872"/>
    </source>
</evidence>
<dbReference type="PROSITE" id="PS50093">
    <property type="entry name" value="PKD"/>
    <property type="match status" value="1"/>
</dbReference>
<accession>A0A6C2UDJ6</accession>
<dbReference type="InterPro" id="IPR000601">
    <property type="entry name" value="PKD_dom"/>
</dbReference>
<evidence type="ECO:0000256" key="2">
    <source>
        <dbReference type="SAM" id="SignalP"/>
    </source>
</evidence>
<gene>
    <name evidence="4" type="ORF">PDESU_05882</name>
</gene>
<dbReference type="Pfam" id="PF18911">
    <property type="entry name" value="PKD_4"/>
    <property type="match status" value="1"/>
</dbReference>
<dbReference type="AlphaFoldDB" id="A0A6C2UDJ6"/>
<dbReference type="RefSeq" id="WP_136082770.1">
    <property type="nucleotide sequence ID" value="NZ_CAAHFG010000004.1"/>
</dbReference>
<dbReference type="PANTHER" id="PTHR35038">
    <property type="entry name" value="DISSIMILATORY SULFITE REDUCTASE SIRA"/>
    <property type="match status" value="1"/>
</dbReference>
<dbReference type="Gene3D" id="2.60.40.10">
    <property type="entry name" value="Immunoglobulins"/>
    <property type="match status" value="1"/>
</dbReference>
<dbReference type="InterPro" id="IPR036280">
    <property type="entry name" value="Multihaem_cyt_sf"/>
</dbReference>
<organism evidence="4 5">
    <name type="scientific">Pontiella desulfatans</name>
    <dbReference type="NCBI Taxonomy" id="2750659"/>
    <lineage>
        <taxon>Bacteria</taxon>
        <taxon>Pseudomonadati</taxon>
        <taxon>Kiritimatiellota</taxon>
        <taxon>Kiritimatiellia</taxon>
        <taxon>Kiritimatiellales</taxon>
        <taxon>Pontiellaceae</taxon>
        <taxon>Pontiella</taxon>
    </lineage>
</organism>
<keyword evidence="1 2" id="KW-0732">Signal</keyword>